<dbReference type="AlphaFoldDB" id="A0A8J2ZBN6"/>
<dbReference type="RefSeq" id="WP_188899800.1">
    <property type="nucleotide sequence ID" value="NZ_BMKS01000005.1"/>
</dbReference>
<dbReference type="Pfam" id="PF06170">
    <property type="entry name" value="DUF983"/>
    <property type="match status" value="1"/>
</dbReference>
<evidence type="ECO:0000313" key="3">
    <source>
        <dbReference type="Proteomes" id="UP000597507"/>
    </source>
</evidence>
<evidence type="ECO:0000256" key="1">
    <source>
        <dbReference type="SAM" id="Phobius"/>
    </source>
</evidence>
<name>A0A8J2ZBN6_9PROT</name>
<feature type="transmembrane region" description="Helical" evidence="1">
    <location>
        <begin position="94"/>
        <end position="116"/>
    </location>
</feature>
<dbReference type="EMBL" id="BMKS01000005">
    <property type="protein sequence ID" value="GGG31294.1"/>
    <property type="molecule type" value="Genomic_DNA"/>
</dbReference>
<dbReference type="Proteomes" id="UP000597507">
    <property type="component" value="Unassembled WGS sequence"/>
</dbReference>
<keyword evidence="1" id="KW-1133">Transmembrane helix</keyword>
<keyword evidence="1" id="KW-0812">Transmembrane</keyword>
<feature type="transmembrane region" description="Helical" evidence="1">
    <location>
        <begin position="64"/>
        <end position="82"/>
    </location>
</feature>
<protein>
    <submittedName>
        <fullName evidence="2">Membrane protein</fullName>
    </submittedName>
</protein>
<reference evidence="2 3" key="1">
    <citation type="journal article" date="2014" name="Int. J. Syst. Evol. Microbiol.">
        <title>Complete genome sequence of Corynebacterium casei LMG S-19264T (=DSM 44701T), isolated from a smear-ripened cheese.</title>
        <authorList>
            <consortium name="US DOE Joint Genome Institute (JGI-PGF)"/>
            <person name="Walter F."/>
            <person name="Albersmeier A."/>
            <person name="Kalinowski J."/>
            <person name="Ruckert C."/>
        </authorList>
    </citation>
    <scope>NUCLEOTIDE SEQUENCE [LARGE SCALE GENOMIC DNA]</scope>
    <source>
        <strain evidence="2 3">CGMCC 1.16330</strain>
    </source>
</reference>
<sequence>MPGEPSSAAPPDPGGAAPLSTAALFGRCPRCGRGALFHGLLAVRERCAVCGLDLRAQDAGDGPAVAAIFVVGALAMLAAFVVEFRFEPPLWVHAALWPAVVLPVSVLTMRVAKAALIALQWRHRRSAGGV</sequence>
<organism evidence="2 3">
    <name type="scientific">Caldovatus sediminis</name>
    <dbReference type="NCBI Taxonomy" id="2041189"/>
    <lineage>
        <taxon>Bacteria</taxon>
        <taxon>Pseudomonadati</taxon>
        <taxon>Pseudomonadota</taxon>
        <taxon>Alphaproteobacteria</taxon>
        <taxon>Acetobacterales</taxon>
        <taxon>Roseomonadaceae</taxon>
        <taxon>Caldovatus</taxon>
    </lineage>
</organism>
<accession>A0A8J2ZBN6</accession>
<comment type="caution">
    <text evidence="2">The sequence shown here is derived from an EMBL/GenBank/DDBJ whole genome shotgun (WGS) entry which is preliminary data.</text>
</comment>
<dbReference type="InterPro" id="IPR009325">
    <property type="entry name" value="DUF983"/>
</dbReference>
<proteinExistence type="predicted"/>
<evidence type="ECO:0000313" key="2">
    <source>
        <dbReference type="EMBL" id="GGG31294.1"/>
    </source>
</evidence>
<gene>
    <name evidence="2" type="ORF">GCM10010964_19030</name>
</gene>
<keyword evidence="3" id="KW-1185">Reference proteome</keyword>
<keyword evidence="1" id="KW-0472">Membrane</keyword>